<comment type="caution">
    <text evidence="10">The sequence shown here is derived from an EMBL/GenBank/DDBJ whole genome shotgun (WGS) entry which is preliminary data.</text>
</comment>
<dbReference type="InterPro" id="IPR003838">
    <property type="entry name" value="ABC3_permease_C"/>
</dbReference>
<sequence length="407" mass="45293">MSNSETKLAWRNIWRNKRRTLITVASIFFGVILSTLMTSMQDGTYSKMIDNVVSFYSGYVQIHHPDYWETKSIDDLFVPTDSLIDIVADNKDIDLIIPRMESFSLMSYGNSTKGAMLIGVDPAKENELTRLSHWVSKGKYLNKDDDGILMAVNLAKALNVDLGDTLALISQGHHGYSAAGLFPVVGILEFPFPAMNNFGTYITIDKAREFFSAPGMVTSLVLTVDDYDDVYPIKHELETSLGDQYSVMTWDEMDPVTKQMIEGDKGQGIIMKGILYILIGFGVFSTVIMMIAERRKELGVMIAVGMNKLKLAKVLFYETMLIGIVGVVSGFAVSVPLIWFLVKSPIPLTGEVADVYEQFGMEPAIYFGNDTMVFGGQILIVFAITLLVSIYPLSKILRLQVTKALRS</sequence>
<evidence type="ECO:0000259" key="9">
    <source>
        <dbReference type="Pfam" id="PF12704"/>
    </source>
</evidence>
<evidence type="ECO:0000256" key="2">
    <source>
        <dbReference type="ARBA" id="ARBA00005236"/>
    </source>
</evidence>
<feature type="transmembrane region" description="Helical" evidence="7">
    <location>
        <begin position="314"/>
        <end position="342"/>
    </location>
</feature>
<dbReference type="Pfam" id="PF02687">
    <property type="entry name" value="FtsX"/>
    <property type="match status" value="1"/>
</dbReference>
<feature type="transmembrane region" description="Helical" evidence="7">
    <location>
        <begin position="372"/>
        <end position="393"/>
    </location>
</feature>
<dbReference type="Pfam" id="PF12704">
    <property type="entry name" value="MacB_PCD"/>
    <property type="match status" value="1"/>
</dbReference>
<feature type="transmembrane region" description="Helical" evidence="7">
    <location>
        <begin position="274"/>
        <end position="293"/>
    </location>
</feature>
<evidence type="ECO:0000256" key="6">
    <source>
        <dbReference type="ARBA" id="ARBA00023136"/>
    </source>
</evidence>
<dbReference type="RefSeq" id="WP_212214407.1">
    <property type="nucleotide sequence ID" value="NZ_JAGUCO010000002.1"/>
</dbReference>
<feature type="domain" description="ABC3 transporter permease C-terminal" evidence="8">
    <location>
        <begin position="273"/>
        <end position="400"/>
    </location>
</feature>
<feature type="transmembrane region" description="Helical" evidence="7">
    <location>
        <begin position="21"/>
        <end position="40"/>
    </location>
</feature>
<reference evidence="10 11" key="1">
    <citation type="journal article" date="2015" name="Int. J. Syst. Evol. Microbiol.">
        <title>Carboxylicivirga linearis sp. nov., isolated from a sea cucumber culture pond.</title>
        <authorList>
            <person name="Wang F.Q."/>
            <person name="Zhou Y.X."/>
            <person name="Lin X.Z."/>
            <person name="Chen G.J."/>
            <person name="Du Z.J."/>
        </authorList>
    </citation>
    <scope>NUCLEOTIDE SEQUENCE [LARGE SCALE GENOMIC DNA]</scope>
    <source>
        <strain evidence="10 11">FB218</strain>
    </source>
</reference>
<keyword evidence="6 7" id="KW-0472">Membrane</keyword>
<keyword evidence="4 7" id="KW-0812">Transmembrane</keyword>
<evidence type="ECO:0000259" key="8">
    <source>
        <dbReference type="Pfam" id="PF02687"/>
    </source>
</evidence>
<name>A0ABS5JS39_9BACT</name>
<evidence type="ECO:0000256" key="1">
    <source>
        <dbReference type="ARBA" id="ARBA00004651"/>
    </source>
</evidence>
<accession>A0ABS5JS39</accession>
<evidence type="ECO:0000256" key="4">
    <source>
        <dbReference type="ARBA" id="ARBA00022692"/>
    </source>
</evidence>
<keyword evidence="11" id="KW-1185">Reference proteome</keyword>
<dbReference type="PANTHER" id="PTHR30489:SF0">
    <property type="entry name" value="LIPOPROTEIN-RELEASING SYSTEM TRANSMEMBRANE PROTEIN LOLE"/>
    <property type="match status" value="1"/>
</dbReference>
<protein>
    <submittedName>
        <fullName evidence="10">ABC transporter permease</fullName>
    </submittedName>
</protein>
<comment type="subcellular location">
    <subcellularLocation>
        <location evidence="1">Cell membrane</location>
        <topology evidence="1">Multi-pass membrane protein</topology>
    </subcellularLocation>
</comment>
<organism evidence="10 11">
    <name type="scientific">Carboxylicivirga linearis</name>
    <dbReference type="NCBI Taxonomy" id="1628157"/>
    <lineage>
        <taxon>Bacteria</taxon>
        <taxon>Pseudomonadati</taxon>
        <taxon>Bacteroidota</taxon>
        <taxon>Bacteroidia</taxon>
        <taxon>Marinilabiliales</taxon>
        <taxon>Marinilabiliaceae</taxon>
        <taxon>Carboxylicivirga</taxon>
    </lineage>
</organism>
<evidence type="ECO:0000256" key="5">
    <source>
        <dbReference type="ARBA" id="ARBA00022989"/>
    </source>
</evidence>
<evidence type="ECO:0000313" key="10">
    <source>
        <dbReference type="EMBL" id="MBS2097687.1"/>
    </source>
</evidence>
<dbReference type="PANTHER" id="PTHR30489">
    <property type="entry name" value="LIPOPROTEIN-RELEASING SYSTEM TRANSMEMBRANE PROTEIN LOLE"/>
    <property type="match status" value="1"/>
</dbReference>
<keyword evidence="3" id="KW-1003">Cell membrane</keyword>
<gene>
    <name evidence="10" type="ORF">KEM10_05305</name>
</gene>
<comment type="similarity">
    <text evidence="2">Belongs to the ABC-4 integral membrane protein family. LolC/E subfamily.</text>
</comment>
<evidence type="ECO:0000256" key="3">
    <source>
        <dbReference type="ARBA" id="ARBA00022475"/>
    </source>
</evidence>
<dbReference type="Proteomes" id="UP000708576">
    <property type="component" value="Unassembled WGS sequence"/>
</dbReference>
<evidence type="ECO:0000256" key="7">
    <source>
        <dbReference type="SAM" id="Phobius"/>
    </source>
</evidence>
<dbReference type="EMBL" id="JAGUCO010000002">
    <property type="protein sequence ID" value="MBS2097687.1"/>
    <property type="molecule type" value="Genomic_DNA"/>
</dbReference>
<dbReference type="InterPro" id="IPR025857">
    <property type="entry name" value="MacB_PCD"/>
</dbReference>
<feature type="domain" description="MacB-like periplasmic core" evidence="9">
    <location>
        <begin position="20"/>
        <end position="238"/>
    </location>
</feature>
<keyword evidence="5 7" id="KW-1133">Transmembrane helix</keyword>
<dbReference type="InterPro" id="IPR051447">
    <property type="entry name" value="Lipoprotein-release_system"/>
</dbReference>
<evidence type="ECO:0000313" key="11">
    <source>
        <dbReference type="Proteomes" id="UP000708576"/>
    </source>
</evidence>
<proteinExistence type="inferred from homology"/>